<dbReference type="OrthoDB" id="883899at2"/>
<dbReference type="AlphaFoldDB" id="A0A1M6YYU3"/>
<gene>
    <name evidence="3" type="ORF">SAMN02746009_02372</name>
</gene>
<keyword evidence="2" id="KW-0472">Membrane</keyword>
<protein>
    <recommendedName>
        <fullName evidence="5">Lipopolysaccharide assembly protein A domain-containing protein</fullName>
    </recommendedName>
</protein>
<dbReference type="RefSeq" id="WP_073285026.1">
    <property type="nucleotide sequence ID" value="NZ_FRAS01000012.1"/>
</dbReference>
<accession>A0A1M6YYU3</accession>
<evidence type="ECO:0008006" key="5">
    <source>
        <dbReference type="Google" id="ProtNLM"/>
    </source>
</evidence>
<feature type="transmembrane region" description="Helical" evidence="2">
    <location>
        <begin position="44"/>
        <end position="62"/>
    </location>
</feature>
<name>A0A1M6YYU3_9BACT</name>
<feature type="transmembrane region" description="Helical" evidence="2">
    <location>
        <begin position="7"/>
        <end position="24"/>
    </location>
</feature>
<dbReference type="STRING" id="1121959.SAMN02746009_02372"/>
<evidence type="ECO:0000256" key="2">
    <source>
        <dbReference type="SAM" id="Phobius"/>
    </source>
</evidence>
<keyword evidence="2" id="KW-1133">Transmembrane helix</keyword>
<dbReference type="EMBL" id="FRAS01000012">
    <property type="protein sequence ID" value="SHL23464.1"/>
    <property type="molecule type" value="Genomic_DNA"/>
</dbReference>
<reference evidence="4" key="1">
    <citation type="submission" date="2016-11" db="EMBL/GenBank/DDBJ databases">
        <authorList>
            <person name="Varghese N."/>
            <person name="Submissions S."/>
        </authorList>
    </citation>
    <scope>NUCLEOTIDE SEQUENCE [LARGE SCALE GENOMIC DNA]</scope>
    <source>
        <strain evidence="4">DSM 18569</strain>
    </source>
</reference>
<evidence type="ECO:0000256" key="1">
    <source>
        <dbReference type="SAM" id="MobiDB-lite"/>
    </source>
</evidence>
<feature type="region of interest" description="Disordered" evidence="1">
    <location>
        <begin position="96"/>
        <end position="133"/>
    </location>
</feature>
<proteinExistence type="predicted"/>
<evidence type="ECO:0000313" key="3">
    <source>
        <dbReference type="EMBL" id="SHL23464.1"/>
    </source>
</evidence>
<organism evidence="3 4">
    <name type="scientific">Hymenobacter psychrotolerans DSM 18569</name>
    <dbReference type="NCBI Taxonomy" id="1121959"/>
    <lineage>
        <taxon>Bacteria</taxon>
        <taxon>Pseudomonadati</taxon>
        <taxon>Bacteroidota</taxon>
        <taxon>Cytophagia</taxon>
        <taxon>Cytophagales</taxon>
        <taxon>Hymenobacteraceae</taxon>
        <taxon>Hymenobacter</taxon>
    </lineage>
</organism>
<dbReference type="Proteomes" id="UP000183947">
    <property type="component" value="Unassembled WGS sequence"/>
</dbReference>
<evidence type="ECO:0000313" key="4">
    <source>
        <dbReference type="Proteomes" id="UP000183947"/>
    </source>
</evidence>
<keyword evidence="4" id="KW-1185">Reference proteome</keyword>
<sequence>MLVLKRLVTILVMLYVLLALLLILSPGSRDGLMAVTTGTNAAGFYYALFITGAVLLALQLITENLDSTLLRRDITARESKINELKARLYDQQLEMRSPAAGTPRTGTTVHPEGYITPTPVPPPAPRRDDAPLV</sequence>
<keyword evidence="2" id="KW-0812">Transmembrane</keyword>